<dbReference type="Gene3D" id="3.30.750.140">
    <property type="match status" value="1"/>
</dbReference>
<protein>
    <submittedName>
        <fullName evidence="3">Flagellar hook-length control protein FliK</fullName>
    </submittedName>
</protein>
<dbReference type="CDD" id="cd17470">
    <property type="entry name" value="T3SS_Flik_C"/>
    <property type="match status" value="1"/>
</dbReference>
<evidence type="ECO:0000259" key="2">
    <source>
        <dbReference type="Pfam" id="PF02120"/>
    </source>
</evidence>
<reference evidence="3 4" key="1">
    <citation type="submission" date="2016-11" db="EMBL/GenBank/DDBJ databases">
        <authorList>
            <person name="Jaros S."/>
            <person name="Januszkiewicz K."/>
            <person name="Wedrychowicz H."/>
        </authorList>
    </citation>
    <scope>NUCLEOTIDE SEQUENCE [LARGE SCALE GENOMIC DNA]</scope>
    <source>
        <strain evidence="3 4">DSM 6191</strain>
    </source>
</reference>
<feature type="compositionally biased region" description="Polar residues" evidence="1">
    <location>
        <begin position="15"/>
        <end position="24"/>
    </location>
</feature>
<dbReference type="InterPro" id="IPR021136">
    <property type="entry name" value="Flagellar_hook_control-like_C"/>
</dbReference>
<proteinExistence type="predicted"/>
<dbReference type="AlphaFoldDB" id="A0A1M5Y0I6"/>
<evidence type="ECO:0000256" key="1">
    <source>
        <dbReference type="SAM" id="MobiDB-lite"/>
    </source>
</evidence>
<feature type="compositionally biased region" description="Basic and acidic residues" evidence="1">
    <location>
        <begin position="88"/>
        <end position="101"/>
    </location>
</feature>
<evidence type="ECO:0000313" key="4">
    <source>
        <dbReference type="Proteomes" id="UP000184241"/>
    </source>
</evidence>
<keyword evidence="3" id="KW-0282">Flagellum</keyword>
<name>A0A1M5Y0I6_9CLOT</name>
<evidence type="ECO:0000313" key="3">
    <source>
        <dbReference type="EMBL" id="SHI05318.1"/>
    </source>
</evidence>
<accession>A0A1M5Y0I6</accession>
<keyword evidence="3" id="KW-0969">Cilium</keyword>
<gene>
    <name evidence="3" type="ORF">SAMN02745941_01751</name>
</gene>
<dbReference type="InterPro" id="IPR038610">
    <property type="entry name" value="FliK-like_C_sf"/>
</dbReference>
<dbReference type="Proteomes" id="UP000184241">
    <property type="component" value="Unassembled WGS sequence"/>
</dbReference>
<feature type="compositionally biased region" description="Basic and acidic residues" evidence="1">
    <location>
        <begin position="25"/>
        <end position="81"/>
    </location>
</feature>
<feature type="region of interest" description="Disordered" evidence="1">
    <location>
        <begin position="470"/>
        <end position="493"/>
    </location>
</feature>
<keyword evidence="3" id="KW-0966">Cell projection</keyword>
<feature type="domain" description="Flagellar hook-length control protein-like C-terminal" evidence="2">
    <location>
        <begin position="387"/>
        <end position="466"/>
    </location>
</feature>
<sequence length="514" mass="57281">MNISQINYTPDFKVDNTSYKATTESSDKKSFKDTLDKSTGVDKTTKKVENNESSKPKDVENTNEVKKEAVKNDETKVENKVETTSNKKSTETSKSDEVSKEEIKPNFLGNKDEEVNEVVISTLSSLLNLLNTIKNQITTSEVKSGEVSTELSSLVTKLVNGEVTLKDVLSNPKLSSDLKEAFKANNFDNLPNEKDAKLGQEVMKLFNLELTDEVKTSDIKTLVDNLVAKVSEVLDNASTNKMVKNLEQKPTVLDKLTTLISKELEVPVTKVETNAKTNELQSLLNEQPKKSDFDVLEPKVQYRTTETNSNSVKVDQEDKVSYTKSETTAKEDKFLSGLLSDNSKDEKTLPKVIQFTPLNSTTTASNVSNETPVVSKNTVVQDVIKTFKYMEDNSLKELTVKIKPKELGEITIKLITQGEIMKASINASNKETYDLLSSKVPEIKHALNTQNIKIEDVNIDFNDSFQSFQSGEGNFSREERNSSQNTTKYSAKDSIEATDAEDNLETLNNLNILA</sequence>
<dbReference type="EMBL" id="FQXU01000005">
    <property type="protein sequence ID" value="SHI05318.1"/>
    <property type="molecule type" value="Genomic_DNA"/>
</dbReference>
<dbReference type="RefSeq" id="WP_073018659.1">
    <property type="nucleotide sequence ID" value="NZ_FQXU01000005.1"/>
</dbReference>
<organism evidence="3 4">
    <name type="scientific">Clostridium intestinale DSM 6191</name>
    <dbReference type="NCBI Taxonomy" id="1121320"/>
    <lineage>
        <taxon>Bacteria</taxon>
        <taxon>Bacillati</taxon>
        <taxon>Bacillota</taxon>
        <taxon>Clostridia</taxon>
        <taxon>Eubacteriales</taxon>
        <taxon>Clostridiaceae</taxon>
        <taxon>Clostridium</taxon>
    </lineage>
</organism>
<feature type="region of interest" description="Disordered" evidence="1">
    <location>
        <begin position="1"/>
        <end position="101"/>
    </location>
</feature>
<dbReference type="Pfam" id="PF02120">
    <property type="entry name" value="Flg_hook"/>
    <property type="match status" value="1"/>
</dbReference>